<dbReference type="SUPFAM" id="SSF47370">
    <property type="entry name" value="Bromodomain"/>
    <property type="match status" value="1"/>
</dbReference>
<dbReference type="InParanoid" id="A0A1S3KCI1"/>
<feature type="compositionally biased region" description="Basic and acidic residues" evidence="4">
    <location>
        <begin position="2069"/>
        <end position="2086"/>
    </location>
</feature>
<feature type="compositionally biased region" description="Polar residues" evidence="4">
    <location>
        <begin position="817"/>
        <end position="831"/>
    </location>
</feature>
<gene>
    <name evidence="7" type="primary">LOC106180775</name>
</gene>
<evidence type="ECO:0000256" key="3">
    <source>
        <dbReference type="SAM" id="Coils"/>
    </source>
</evidence>
<feature type="compositionally biased region" description="Basic and acidic residues" evidence="4">
    <location>
        <begin position="574"/>
        <end position="583"/>
    </location>
</feature>
<feature type="region of interest" description="Disordered" evidence="4">
    <location>
        <begin position="1181"/>
        <end position="1216"/>
    </location>
</feature>
<feature type="region of interest" description="Disordered" evidence="4">
    <location>
        <begin position="461"/>
        <end position="886"/>
    </location>
</feature>
<keyword evidence="1 2" id="KW-0103">Bromodomain</keyword>
<feature type="compositionally biased region" description="Polar residues" evidence="4">
    <location>
        <begin position="1031"/>
        <end position="1042"/>
    </location>
</feature>
<dbReference type="PANTHER" id="PTHR31095:SF3">
    <property type="entry name" value="RIKEN CDNA 9930021J03 GENE"/>
    <property type="match status" value="1"/>
</dbReference>
<feature type="compositionally biased region" description="Basic and acidic residues" evidence="4">
    <location>
        <begin position="849"/>
        <end position="862"/>
    </location>
</feature>
<dbReference type="KEGG" id="lak:106180775"/>
<feature type="coiled-coil region" evidence="3">
    <location>
        <begin position="213"/>
        <end position="240"/>
    </location>
</feature>
<dbReference type="Proteomes" id="UP000085678">
    <property type="component" value="Unplaced"/>
</dbReference>
<dbReference type="InterPro" id="IPR056522">
    <property type="entry name" value="KIAA2026_hel"/>
</dbReference>
<evidence type="ECO:0000256" key="4">
    <source>
        <dbReference type="SAM" id="MobiDB-lite"/>
    </source>
</evidence>
<feature type="compositionally biased region" description="Basic residues" evidence="4">
    <location>
        <begin position="607"/>
        <end position="637"/>
    </location>
</feature>
<accession>A0A1S3KCI1</accession>
<feature type="region of interest" description="Disordered" evidence="4">
    <location>
        <begin position="2069"/>
        <end position="2089"/>
    </location>
</feature>
<dbReference type="RefSeq" id="XP_013420345.1">
    <property type="nucleotide sequence ID" value="XM_013564891.1"/>
</dbReference>
<dbReference type="SMART" id="SM00297">
    <property type="entry name" value="BROMO"/>
    <property type="match status" value="1"/>
</dbReference>
<evidence type="ECO:0000256" key="2">
    <source>
        <dbReference type="PROSITE-ProRule" id="PRU00035"/>
    </source>
</evidence>
<protein>
    <submittedName>
        <fullName evidence="7">Uncharacterized protein KIAA2026</fullName>
    </submittedName>
</protein>
<keyword evidence="3" id="KW-0175">Coiled coil</keyword>
<feature type="region of interest" description="Disordered" evidence="4">
    <location>
        <begin position="1"/>
        <end position="70"/>
    </location>
</feature>
<evidence type="ECO:0000259" key="5">
    <source>
        <dbReference type="PROSITE" id="PS50014"/>
    </source>
</evidence>
<feature type="region of interest" description="Disordered" evidence="4">
    <location>
        <begin position="1513"/>
        <end position="1533"/>
    </location>
</feature>
<dbReference type="PROSITE" id="PS50014">
    <property type="entry name" value="BROMODOMAIN_2"/>
    <property type="match status" value="1"/>
</dbReference>
<feature type="compositionally biased region" description="Polar residues" evidence="4">
    <location>
        <begin position="2183"/>
        <end position="2200"/>
    </location>
</feature>
<feature type="compositionally biased region" description="Polar residues" evidence="4">
    <location>
        <begin position="731"/>
        <end position="746"/>
    </location>
</feature>
<dbReference type="Pfam" id="PF23450">
    <property type="entry name" value="KIAA2026_hel"/>
    <property type="match status" value="1"/>
</dbReference>
<dbReference type="OrthoDB" id="1870062at2759"/>
<dbReference type="Gene3D" id="1.20.920.10">
    <property type="entry name" value="Bromodomain-like"/>
    <property type="match status" value="1"/>
</dbReference>
<organism evidence="6 7">
    <name type="scientific">Lingula anatina</name>
    <name type="common">Brachiopod</name>
    <name type="synonym">Lingula unguis</name>
    <dbReference type="NCBI Taxonomy" id="7574"/>
    <lineage>
        <taxon>Eukaryota</taxon>
        <taxon>Metazoa</taxon>
        <taxon>Spiralia</taxon>
        <taxon>Lophotrochozoa</taxon>
        <taxon>Brachiopoda</taxon>
        <taxon>Linguliformea</taxon>
        <taxon>Lingulata</taxon>
        <taxon>Lingulida</taxon>
        <taxon>Linguloidea</taxon>
        <taxon>Lingulidae</taxon>
        <taxon>Lingula</taxon>
    </lineage>
</organism>
<feature type="compositionally biased region" description="Polar residues" evidence="4">
    <location>
        <begin position="780"/>
        <end position="790"/>
    </location>
</feature>
<feature type="compositionally biased region" description="Basic residues" evidence="4">
    <location>
        <begin position="476"/>
        <end position="490"/>
    </location>
</feature>
<reference evidence="7" key="1">
    <citation type="submission" date="2025-08" db="UniProtKB">
        <authorList>
            <consortium name="RefSeq"/>
        </authorList>
    </citation>
    <scope>IDENTIFICATION</scope>
    <source>
        <tissue evidence="7">Gonads</tissue>
    </source>
</reference>
<proteinExistence type="predicted"/>
<dbReference type="InterPro" id="IPR036427">
    <property type="entry name" value="Bromodomain-like_sf"/>
</dbReference>
<dbReference type="PANTHER" id="PTHR31095">
    <property type="entry name" value="RIKEN CDNA 9930021J03 GENE"/>
    <property type="match status" value="1"/>
</dbReference>
<feature type="region of interest" description="Disordered" evidence="4">
    <location>
        <begin position="2178"/>
        <end position="2200"/>
    </location>
</feature>
<feature type="region of interest" description="Disordered" evidence="4">
    <location>
        <begin position="981"/>
        <end position="1086"/>
    </location>
</feature>
<dbReference type="Pfam" id="PF00439">
    <property type="entry name" value="Bromodomain"/>
    <property type="match status" value="1"/>
</dbReference>
<dbReference type="PRINTS" id="PR00503">
    <property type="entry name" value="BROMODOMAIN"/>
</dbReference>
<feature type="compositionally biased region" description="Basic and acidic residues" evidence="4">
    <location>
        <begin position="792"/>
        <end position="816"/>
    </location>
</feature>
<dbReference type="InterPro" id="IPR040214">
    <property type="entry name" value="BRD10"/>
</dbReference>
<feature type="region of interest" description="Disordered" evidence="4">
    <location>
        <begin position="1884"/>
        <end position="1904"/>
    </location>
</feature>
<name>A0A1S3KCI1_LINAN</name>
<evidence type="ECO:0000256" key="1">
    <source>
        <dbReference type="ARBA" id="ARBA00023117"/>
    </source>
</evidence>
<feature type="domain" description="Bromo" evidence="5">
    <location>
        <begin position="87"/>
        <end position="159"/>
    </location>
</feature>
<keyword evidence="6" id="KW-1185">Reference proteome</keyword>
<evidence type="ECO:0000313" key="7">
    <source>
        <dbReference type="RefSeq" id="XP_013420345.1"/>
    </source>
</evidence>
<feature type="compositionally biased region" description="Polar residues" evidence="4">
    <location>
        <begin position="670"/>
        <end position="680"/>
    </location>
</feature>
<feature type="compositionally biased region" description="Low complexity" evidence="4">
    <location>
        <begin position="47"/>
        <end position="59"/>
    </location>
</feature>
<dbReference type="STRING" id="7574.A0A1S3KCI1"/>
<feature type="compositionally biased region" description="Basic and acidic residues" evidence="4">
    <location>
        <begin position="1048"/>
        <end position="1057"/>
    </location>
</feature>
<feature type="compositionally biased region" description="Acidic residues" evidence="4">
    <location>
        <begin position="992"/>
        <end position="1030"/>
    </location>
</feature>
<dbReference type="InterPro" id="IPR001487">
    <property type="entry name" value="Bromodomain"/>
</dbReference>
<sequence length="2200" mass="238302">MDDNVDECSLAESFADSEGPATSEASDAFPQTKETDSDLLVDSSQENANSGSKSSNNNNEDAAETKPPLSHELKQGLRILREIMYEVHKSVNWPFMDAVEVERLELWDYHQRIKKPMWLKKMKEKFDNREYNTITEFVADFRLMLENCFRYNGPDHPISKKGTKLETILEQKLVLLSRELREKTSIAATSGQPVTYEAITSSRKRRNVVPHDSSKLLNQLREEEALKEKESRRQQMLERKLAQETYMQELQNWVDTLVAEPIRTIINTSWEIPQIGLFLFLCQEVLNIGEIMQYELERSFAMAKESTVMQTVMTSLLSTPYQRTRLDKKPLMPYKVWEEKLRVKLRQWYKVLKDCGKDIPMAADKIGIEEMFFKVVGTKNPLEKKKFHELSFYQKVWITKGLCDYCVSNQESVRDAMDAQEVEETREYLLGYDEDGNSYMHFPQFCGADVRIFKQTPLPWPTLKVEKPKPSPSKAQPKKARTPKKKKKGKSAPPARRPSRLRQTIKYVLQPQSSDASDGDEDSGHDSDMQSDSETTETTQYQESVDQDSVTDSMDWEPRALRSNQRLNTPQKEIAPREQKDMNGEVAATQEISEDMKTTIVPNSKRTAVKGPKKAKKSHWSNRKQRHQAPRGKRRKKLEGGGDEGEHSNESKNDEGKDNSNDMDSINIDPSKNSPESCNSAGARKLSGEVDVSASGDGKNNPESCNSADARVLPGELVVSASGDNIPPVLDTQSDTLEVPGSQVQTDFKEKFCDELMDVDGNMDPDNSSMENKDSDDVSTHAQTGLSENQTDSERNSDGSKWKLGRDLVENGKCVEDSNQATEPNSVSAESSRMDCDIAEGGKVAGGTSEKETGETEGKDAAVDTSAVECDEAEKNGTSDATDGNKALVEMEVEESDEEDGIEIEAPDPEQFIMVVSSVEELRALCAQFAEIEPFVEGSGKRQKIIKPPPRKRCVAELHERLTYLLSELEPWEAKLIQANKKAKTKLRKEQEEYEDEPTTEMEDVWDSDEPVSESSEGEDSDDHEEDADETNSVSSRCTPTQSKDKRKTPAGEKVTDEDLYDVSSRGRVRKRRLIPNNTEDQGVKKAKTAVSALQQHLMSKLTKSPAESDSKPVSLLQNQSLLKYLISTPPGSSLNQPMGAGFFARTSTGQEVFFTLTSNASGLQATPTHLINALVNNAKPKTSAPSTTTPTTTQTFTPYQFSLKSPPKTATASPATTTVNWRLPRIQSVKQQTGSSLITMGTNLTMTQASTSVASLLSSSPPTTTSEQGKVSFYQHNQIGSLPPHMIQSLLKNQATKLQPSSVGSVQGQVLPVGVKLVTATAPTSEAVTGIALHATNVSVATAANQPRLTSSAQHIPTQSATTSPVLPVQSQAGVNTGLLKLVSTPPKQKYAGNVTVKALLENRAHQKGTEYVVVPPVPRSSQELLSSESKSPAKKTVVDPAAQAQLAAKLAELSKSVFIESAVKAVTTTVNTTLPTVQMNVPSPLTMPTIQPRRSVTQVTQATKSPILASNMQSSNKTTPVKTTQSEPQQTSLPLTVVSGAPATKTPAVPRQVQVPQAAAQKSVLVKMVPQSVTGATTPPQGPMQAILTPQGILIPHQALQQNVPIQNIVAKLNQLQKQGVLPNVALQTVGISPQQQQGKPAQVPVQTLVGQGATGVVVKQESVPLTPGTRERVAVALKPTTAVRSQKPPVSKLVTGPVTHSKASSKPLLVSCSPNIGNPSVFTVQPGTSVAGQAAAFTATVSRAAPAASTSVKSPAKNLGLPPAQQQQKLVLFNVGGQLVTAQGVPVTVSDAQLQLMSQSPKISLANIQGLGTGLIVQKKTPTKVGGQVQNLQQLGVLQQAIRLQTAVQRPNTSTIPIITRGQSAQSAPSGQKVISVLPDHRSTDHTGSQGKKVNSIGTSHHSITTPVGSGTSVYIAKPAQGVNTLHLPAGSASSQLVQAAACAGLYGNPPIASPKHILGNVNIPLQQQSVSNTADYKPSYVPVPTITSAVCKVEGNIVVTSCGVKQEKGNASKTLFSTGTLTPQQQPALAAALTSAPRSITPTKGGLLHATTQPTEIKLLPHGVSEQDDKSNVPHSGSHTDAKPLQQNAPLVTVTTVISSSSVEPGVRTTLSTDTETVVKQENTLPGVVTRIPQDVTELAGQATAQSLDSSGDYDMDISEKKLFIVTEVPLEHPKQTDHVSNGKMNGETKPSLSQL</sequence>
<dbReference type="GeneID" id="106180775"/>
<feature type="compositionally biased region" description="Polar residues" evidence="4">
    <location>
        <begin position="1889"/>
        <end position="1904"/>
    </location>
</feature>
<feature type="compositionally biased region" description="Polar residues" evidence="4">
    <location>
        <begin position="562"/>
        <end position="571"/>
    </location>
</feature>
<evidence type="ECO:0000313" key="6">
    <source>
        <dbReference type="Proteomes" id="UP000085678"/>
    </source>
</evidence>
<feature type="compositionally biased region" description="Basic and acidic residues" evidence="4">
    <location>
        <begin position="638"/>
        <end position="660"/>
    </location>
</feature>